<dbReference type="InterPro" id="IPR036047">
    <property type="entry name" value="F-box-like_dom_sf"/>
</dbReference>
<name>A0A5C3NUE1_9APHY</name>
<keyword evidence="4" id="KW-1185">Reference proteome</keyword>
<feature type="domain" description="F-box" evidence="2">
    <location>
        <begin position="4"/>
        <end position="57"/>
    </location>
</feature>
<feature type="compositionally biased region" description="Acidic residues" evidence="1">
    <location>
        <begin position="324"/>
        <end position="345"/>
    </location>
</feature>
<dbReference type="STRING" id="1314778.A0A5C3NUE1"/>
<feature type="compositionally biased region" description="Polar residues" evidence="1">
    <location>
        <begin position="244"/>
        <end position="262"/>
    </location>
</feature>
<evidence type="ECO:0000313" key="4">
    <source>
        <dbReference type="Proteomes" id="UP000308197"/>
    </source>
</evidence>
<evidence type="ECO:0000256" key="1">
    <source>
        <dbReference type="SAM" id="MobiDB-lite"/>
    </source>
</evidence>
<feature type="compositionally biased region" description="Basic and acidic residues" evidence="1">
    <location>
        <begin position="418"/>
        <end position="433"/>
    </location>
</feature>
<evidence type="ECO:0000313" key="3">
    <source>
        <dbReference type="EMBL" id="TFK80954.1"/>
    </source>
</evidence>
<protein>
    <recommendedName>
        <fullName evidence="2">F-box domain-containing protein</fullName>
    </recommendedName>
</protein>
<dbReference type="InParanoid" id="A0A5C3NUE1"/>
<feature type="region of interest" description="Disordered" evidence="1">
    <location>
        <begin position="244"/>
        <end position="283"/>
    </location>
</feature>
<gene>
    <name evidence="3" type="ORF">K466DRAFT_502969</name>
</gene>
<feature type="compositionally biased region" description="Pro residues" evidence="1">
    <location>
        <begin position="352"/>
        <end position="368"/>
    </location>
</feature>
<evidence type="ECO:0000259" key="2">
    <source>
        <dbReference type="PROSITE" id="PS50181"/>
    </source>
</evidence>
<organism evidence="3 4">
    <name type="scientific">Polyporus arcularius HHB13444</name>
    <dbReference type="NCBI Taxonomy" id="1314778"/>
    <lineage>
        <taxon>Eukaryota</taxon>
        <taxon>Fungi</taxon>
        <taxon>Dikarya</taxon>
        <taxon>Basidiomycota</taxon>
        <taxon>Agaricomycotina</taxon>
        <taxon>Agaricomycetes</taxon>
        <taxon>Polyporales</taxon>
        <taxon>Polyporaceae</taxon>
        <taxon>Polyporus</taxon>
    </lineage>
</organism>
<dbReference type="EMBL" id="ML211678">
    <property type="protein sequence ID" value="TFK80954.1"/>
    <property type="molecule type" value="Genomic_DNA"/>
</dbReference>
<dbReference type="PROSITE" id="PS50181">
    <property type="entry name" value="FBOX"/>
    <property type="match status" value="1"/>
</dbReference>
<dbReference type="AlphaFoldDB" id="A0A5C3NUE1"/>
<accession>A0A5C3NUE1</accession>
<proteinExistence type="predicted"/>
<dbReference type="SUPFAM" id="SSF81383">
    <property type="entry name" value="F-box domain"/>
    <property type="match status" value="1"/>
</dbReference>
<reference evidence="3 4" key="1">
    <citation type="journal article" date="2019" name="Nat. Ecol. Evol.">
        <title>Megaphylogeny resolves global patterns of mushroom evolution.</title>
        <authorList>
            <person name="Varga T."/>
            <person name="Krizsan K."/>
            <person name="Foldi C."/>
            <person name="Dima B."/>
            <person name="Sanchez-Garcia M."/>
            <person name="Sanchez-Ramirez S."/>
            <person name="Szollosi G.J."/>
            <person name="Szarkandi J.G."/>
            <person name="Papp V."/>
            <person name="Albert L."/>
            <person name="Andreopoulos W."/>
            <person name="Angelini C."/>
            <person name="Antonin V."/>
            <person name="Barry K.W."/>
            <person name="Bougher N.L."/>
            <person name="Buchanan P."/>
            <person name="Buyck B."/>
            <person name="Bense V."/>
            <person name="Catcheside P."/>
            <person name="Chovatia M."/>
            <person name="Cooper J."/>
            <person name="Damon W."/>
            <person name="Desjardin D."/>
            <person name="Finy P."/>
            <person name="Geml J."/>
            <person name="Haridas S."/>
            <person name="Hughes K."/>
            <person name="Justo A."/>
            <person name="Karasinski D."/>
            <person name="Kautmanova I."/>
            <person name="Kiss B."/>
            <person name="Kocsube S."/>
            <person name="Kotiranta H."/>
            <person name="LaButti K.M."/>
            <person name="Lechner B.E."/>
            <person name="Liimatainen K."/>
            <person name="Lipzen A."/>
            <person name="Lukacs Z."/>
            <person name="Mihaltcheva S."/>
            <person name="Morgado L.N."/>
            <person name="Niskanen T."/>
            <person name="Noordeloos M.E."/>
            <person name="Ohm R.A."/>
            <person name="Ortiz-Santana B."/>
            <person name="Ovrebo C."/>
            <person name="Racz N."/>
            <person name="Riley R."/>
            <person name="Savchenko A."/>
            <person name="Shiryaev A."/>
            <person name="Soop K."/>
            <person name="Spirin V."/>
            <person name="Szebenyi C."/>
            <person name="Tomsovsky M."/>
            <person name="Tulloss R.E."/>
            <person name="Uehling J."/>
            <person name="Grigoriev I.V."/>
            <person name="Vagvolgyi C."/>
            <person name="Papp T."/>
            <person name="Martin F.M."/>
            <person name="Miettinen O."/>
            <person name="Hibbett D.S."/>
            <person name="Nagy L.G."/>
        </authorList>
    </citation>
    <scope>NUCLEOTIDE SEQUENCE [LARGE SCALE GENOMIC DNA]</scope>
    <source>
        <strain evidence="3 4">HHB13444</strain>
    </source>
</reference>
<dbReference type="Gene3D" id="1.20.1280.50">
    <property type="match status" value="1"/>
</dbReference>
<feature type="region of interest" description="Disordered" evidence="1">
    <location>
        <begin position="306"/>
        <end position="368"/>
    </location>
</feature>
<dbReference type="Proteomes" id="UP000308197">
    <property type="component" value="Unassembled WGS sequence"/>
</dbReference>
<dbReference type="Pfam" id="PF12937">
    <property type="entry name" value="F-box-like"/>
    <property type="match status" value="1"/>
</dbReference>
<feature type="region of interest" description="Disordered" evidence="1">
    <location>
        <begin position="411"/>
        <end position="435"/>
    </location>
</feature>
<sequence>MSSATSILSLPQEIIESILTFSAAADDACAIASLAQACRQLRSVVYDPEDRHLWRVIFRAAFDDPRNVHRDLSAFDWHQAFTERVWARRYIHRHARPLQVPKKPHLRSTRATLLPIDQLSDEHTSTAHLDNLRALNAVVHAICTAAPCPPLPPRVGTARTDSHDLPPLTELHAHTPRFPPPLPQHLSLNVEWLRRTLSDGLPYAVIGLLSNEFAEISWRHLPEAQSLGQLTSYLGFIPVPVIESQSPPVSPTSSRRGRGKSTTQDHAETIDMSESAQRERARNCARPLAFQMRYLSRRRNWGPYLPWPPKAPKPAAVPSVDDHTADDDDEDMDSDEDYVPPDDGETTSSATPEPPDGPTLPPGAVPPPQHLYPDWTWLAAARIVAECKLRAHVDATDAARLEAWDNLRAGAWGPASDTGRDGSMEAEADDRAEPLSGDVEEWKKHQRDWAGAEGAWRRLVCWLDYDDLIYHNSYGDFIDSTLDEAWIIVPLSLQITGYSAPSIAAYPDRPTIHVKGEMGGAGWVGSVEANDDDVRHCHGTVSMLPDGNVRWSITSTAPNSMQDEWASEAVQLGGVGSAMGSLGMWTGAFHEDGDPLGVMWQWRVG</sequence>
<dbReference type="InterPro" id="IPR001810">
    <property type="entry name" value="F-box_dom"/>
</dbReference>